<proteinExistence type="predicted"/>
<dbReference type="GO" id="GO:0016627">
    <property type="term" value="F:oxidoreductase activity, acting on the CH-CH group of donors"/>
    <property type="evidence" value="ECO:0007669"/>
    <property type="project" value="TreeGrafter"/>
</dbReference>
<name>A0A7K0D1A0_9NOCA</name>
<dbReference type="InterPro" id="IPR024031">
    <property type="entry name" value="MSMEG_5819/OxyR"/>
</dbReference>
<gene>
    <name evidence="3" type="ORF">NRB20_25890</name>
</gene>
<dbReference type="InterPro" id="IPR052019">
    <property type="entry name" value="F420H2_bilvrd_red/Heme_oxyg"/>
</dbReference>
<feature type="domain" description="Pyridoxamine 5'-phosphate oxidase N-terminal" evidence="2">
    <location>
        <begin position="9"/>
        <end position="110"/>
    </location>
</feature>
<dbReference type="SUPFAM" id="SSF50475">
    <property type="entry name" value="FMN-binding split barrel"/>
    <property type="match status" value="1"/>
</dbReference>
<evidence type="ECO:0000256" key="1">
    <source>
        <dbReference type="ARBA" id="ARBA00023002"/>
    </source>
</evidence>
<keyword evidence="1" id="KW-0560">Oxidoreductase</keyword>
<dbReference type="Pfam" id="PF01243">
    <property type="entry name" value="PNPOx_N"/>
    <property type="match status" value="1"/>
</dbReference>
<evidence type="ECO:0000313" key="4">
    <source>
        <dbReference type="Proteomes" id="UP000438448"/>
    </source>
</evidence>
<dbReference type="NCBIfam" id="TIGR04023">
    <property type="entry name" value="PPOX_MSMEG_5819"/>
    <property type="match status" value="1"/>
</dbReference>
<dbReference type="InterPro" id="IPR011576">
    <property type="entry name" value="Pyridox_Oxase_N"/>
</dbReference>
<reference evidence="3 4" key="1">
    <citation type="submission" date="2019-10" db="EMBL/GenBank/DDBJ databases">
        <title>Nocardia macrotermitis sp. nov. and Nocardia aurantia sp. nov., isolated from the gut of fungus growing-termite Macrotermes natalensis.</title>
        <authorList>
            <person name="Benndorf R."/>
            <person name="Schwitalla J."/>
            <person name="Martin K."/>
            <person name="De Beer W."/>
            <person name="Kaster A.-K."/>
            <person name="Vollmers J."/>
            <person name="Poulsen M."/>
            <person name="Beemelmanns C."/>
        </authorList>
    </citation>
    <scope>NUCLEOTIDE SEQUENCE [LARGE SCALE GENOMIC DNA]</scope>
    <source>
        <strain evidence="3 4">RB20</strain>
    </source>
</reference>
<dbReference type="PANTHER" id="PTHR35176">
    <property type="entry name" value="HEME OXYGENASE HI_0854-RELATED"/>
    <property type="match status" value="1"/>
</dbReference>
<evidence type="ECO:0000259" key="2">
    <source>
        <dbReference type="Pfam" id="PF01243"/>
    </source>
</evidence>
<dbReference type="RefSeq" id="WP_153410225.1">
    <property type="nucleotide sequence ID" value="NZ_WEGK01000004.1"/>
</dbReference>
<dbReference type="AlphaFoldDB" id="A0A7K0D1A0"/>
<dbReference type="Gene3D" id="2.30.110.10">
    <property type="entry name" value="Electron Transport, Fmn-binding Protein, Chain A"/>
    <property type="match status" value="1"/>
</dbReference>
<dbReference type="GO" id="GO:0070967">
    <property type="term" value="F:coenzyme F420 binding"/>
    <property type="evidence" value="ECO:0007669"/>
    <property type="project" value="TreeGrafter"/>
</dbReference>
<dbReference type="GO" id="GO:0005829">
    <property type="term" value="C:cytosol"/>
    <property type="evidence" value="ECO:0007669"/>
    <property type="project" value="TreeGrafter"/>
</dbReference>
<protein>
    <recommendedName>
        <fullName evidence="2">Pyridoxamine 5'-phosphate oxidase N-terminal domain-containing protein</fullName>
    </recommendedName>
</protein>
<dbReference type="PANTHER" id="PTHR35176:SF6">
    <property type="entry name" value="HEME OXYGENASE HI_0854-RELATED"/>
    <property type="match status" value="1"/>
</dbReference>
<dbReference type="InterPro" id="IPR012349">
    <property type="entry name" value="Split_barrel_FMN-bd"/>
</dbReference>
<dbReference type="Proteomes" id="UP000438448">
    <property type="component" value="Unassembled WGS sequence"/>
</dbReference>
<evidence type="ECO:0000313" key="3">
    <source>
        <dbReference type="EMBL" id="MQY19499.1"/>
    </source>
</evidence>
<sequence>MTLIEIEAAYLRTQERGRLATVAPGGAPQNKPVGFTYNAELGTIDVYGMNMENSAKYRNVMSNPEVAFVVDDVFGEGSEGVRFLEIRGRAETAVGDTPDDDGHLSRHFIRIHPRRITGWNILADRPGFYTRDARAD</sequence>
<comment type="caution">
    <text evidence="3">The sequence shown here is derived from an EMBL/GenBank/DDBJ whole genome shotgun (WGS) entry which is preliminary data.</text>
</comment>
<dbReference type="EMBL" id="WEGK01000004">
    <property type="protein sequence ID" value="MQY19499.1"/>
    <property type="molecule type" value="Genomic_DNA"/>
</dbReference>
<accession>A0A7K0D1A0</accession>
<dbReference type="OrthoDB" id="3693562at2"/>
<organism evidence="3 4">
    <name type="scientific">Nocardia macrotermitis</name>
    <dbReference type="NCBI Taxonomy" id="2585198"/>
    <lineage>
        <taxon>Bacteria</taxon>
        <taxon>Bacillati</taxon>
        <taxon>Actinomycetota</taxon>
        <taxon>Actinomycetes</taxon>
        <taxon>Mycobacteriales</taxon>
        <taxon>Nocardiaceae</taxon>
        <taxon>Nocardia</taxon>
    </lineage>
</organism>
<keyword evidence="4" id="KW-1185">Reference proteome</keyword>